<dbReference type="PROSITE" id="PS50011">
    <property type="entry name" value="PROTEIN_KINASE_DOM"/>
    <property type="match status" value="1"/>
</dbReference>
<dbReference type="SUPFAM" id="SSF57903">
    <property type="entry name" value="FYVE/PHD zinc finger"/>
    <property type="match status" value="1"/>
</dbReference>
<name>A0A1R2CJB6_9CILI</name>
<dbReference type="Gene3D" id="3.30.40.10">
    <property type="entry name" value="Zinc/RING finger domain, C3HC4 (zinc finger)"/>
    <property type="match status" value="1"/>
</dbReference>
<dbReference type="Gene3D" id="1.10.510.10">
    <property type="entry name" value="Transferase(Phosphotransferase) domain 1"/>
    <property type="match status" value="1"/>
</dbReference>
<dbReference type="PANTHER" id="PTHR45832">
    <property type="entry name" value="SERINE/THREONINE-PROTEIN KINASE SAMKA-RELATED-RELATED"/>
    <property type="match status" value="1"/>
</dbReference>
<dbReference type="SMART" id="SM00220">
    <property type="entry name" value="S_TKc"/>
    <property type="match status" value="1"/>
</dbReference>
<sequence>MEISEDTNQGNSSLYTHCNICNNFLFPILGGLRCDICQLKYCKDCIIKLNSTSQNISSDFKLLCPSCFNQVYISIEEHKILLEEQNKIISMPSSEAFQKLSEDACDTITHNPLQDYQIQRRIAAGSFGLVYEILDLQSAKKFAAKVMHPQSSEERELILNEYVLTKLSKHPNIIDYYLLYEYNDEMWIIQELMKLPLTNILQKNSPMPEPFIIYVLKQVLNGLSFIHSQYRIHRDIKSDNILLDHSGNVKLCDLGFAAQLTIEKDSRSTLAGTPCWLAPEVIESRPYDTKADIWSFGILAIEMIEGEPPMLRCKADKIMKNVVKTEIKLKNKKFISKELANVVECCLMKDPGLRKSAKELLEENVFINNTVLPKMFANYVVEKYRFFNSWE</sequence>
<evidence type="ECO:0000256" key="2">
    <source>
        <dbReference type="ARBA" id="ARBA00022741"/>
    </source>
</evidence>
<evidence type="ECO:0000256" key="1">
    <source>
        <dbReference type="ARBA" id="ARBA00008874"/>
    </source>
</evidence>
<organism evidence="5 6">
    <name type="scientific">Stentor coeruleus</name>
    <dbReference type="NCBI Taxonomy" id="5963"/>
    <lineage>
        <taxon>Eukaryota</taxon>
        <taxon>Sar</taxon>
        <taxon>Alveolata</taxon>
        <taxon>Ciliophora</taxon>
        <taxon>Postciliodesmatophora</taxon>
        <taxon>Heterotrichea</taxon>
        <taxon>Heterotrichida</taxon>
        <taxon>Stentoridae</taxon>
        <taxon>Stentor</taxon>
    </lineage>
</organism>
<evidence type="ECO:0000313" key="5">
    <source>
        <dbReference type="EMBL" id="OMJ89093.1"/>
    </source>
</evidence>
<evidence type="ECO:0000313" key="6">
    <source>
        <dbReference type="Proteomes" id="UP000187209"/>
    </source>
</evidence>
<dbReference type="OrthoDB" id="312324at2759"/>
<feature type="domain" description="Protein kinase" evidence="4">
    <location>
        <begin position="116"/>
        <end position="367"/>
    </location>
</feature>
<dbReference type="GO" id="GO:0005524">
    <property type="term" value="F:ATP binding"/>
    <property type="evidence" value="ECO:0007669"/>
    <property type="project" value="UniProtKB-KW"/>
</dbReference>
<dbReference type="GO" id="GO:0004672">
    <property type="term" value="F:protein kinase activity"/>
    <property type="evidence" value="ECO:0007669"/>
    <property type="project" value="InterPro"/>
</dbReference>
<keyword evidence="3" id="KW-0067">ATP-binding</keyword>
<dbReference type="InterPro" id="IPR013083">
    <property type="entry name" value="Znf_RING/FYVE/PHD"/>
</dbReference>
<reference evidence="5 6" key="1">
    <citation type="submission" date="2016-11" db="EMBL/GenBank/DDBJ databases">
        <title>The macronuclear genome of Stentor coeruleus: a giant cell with tiny introns.</title>
        <authorList>
            <person name="Slabodnick M."/>
            <person name="Ruby J.G."/>
            <person name="Reiff S.B."/>
            <person name="Swart E.C."/>
            <person name="Gosai S."/>
            <person name="Prabakaran S."/>
            <person name="Witkowska E."/>
            <person name="Larue G.E."/>
            <person name="Fisher S."/>
            <person name="Freeman R.M."/>
            <person name="Gunawardena J."/>
            <person name="Chu W."/>
            <person name="Stover N.A."/>
            <person name="Gregory B.D."/>
            <person name="Nowacki M."/>
            <person name="Derisi J."/>
            <person name="Roy S.W."/>
            <person name="Marshall W.F."/>
            <person name="Sood P."/>
        </authorList>
    </citation>
    <scope>NUCLEOTIDE SEQUENCE [LARGE SCALE GENOMIC DNA]</scope>
    <source>
        <strain evidence="5">WM001</strain>
    </source>
</reference>
<dbReference type="Proteomes" id="UP000187209">
    <property type="component" value="Unassembled WGS sequence"/>
</dbReference>
<keyword evidence="2" id="KW-0547">Nucleotide-binding</keyword>
<dbReference type="InterPro" id="IPR011011">
    <property type="entry name" value="Znf_FYVE_PHD"/>
</dbReference>
<keyword evidence="6" id="KW-1185">Reference proteome</keyword>
<gene>
    <name evidence="5" type="ORF">SteCoe_8815</name>
</gene>
<dbReference type="EMBL" id="MPUH01000134">
    <property type="protein sequence ID" value="OMJ89093.1"/>
    <property type="molecule type" value="Genomic_DNA"/>
</dbReference>
<dbReference type="InterPro" id="IPR011009">
    <property type="entry name" value="Kinase-like_dom_sf"/>
</dbReference>
<dbReference type="AlphaFoldDB" id="A0A1R2CJB6"/>
<accession>A0A1R2CJB6</accession>
<evidence type="ECO:0000256" key="3">
    <source>
        <dbReference type="ARBA" id="ARBA00022840"/>
    </source>
</evidence>
<evidence type="ECO:0000259" key="4">
    <source>
        <dbReference type="PROSITE" id="PS50011"/>
    </source>
</evidence>
<proteinExistence type="inferred from homology"/>
<dbReference type="InterPro" id="IPR051931">
    <property type="entry name" value="PAK3-like"/>
</dbReference>
<comment type="similarity">
    <text evidence="1">Belongs to the protein kinase superfamily. STE Ser/Thr protein kinase family. STE20 subfamily.</text>
</comment>
<dbReference type="InterPro" id="IPR000719">
    <property type="entry name" value="Prot_kinase_dom"/>
</dbReference>
<protein>
    <recommendedName>
        <fullName evidence="4">Protein kinase domain-containing protein</fullName>
    </recommendedName>
</protein>
<dbReference type="Pfam" id="PF00069">
    <property type="entry name" value="Pkinase"/>
    <property type="match status" value="1"/>
</dbReference>
<dbReference type="SUPFAM" id="SSF56112">
    <property type="entry name" value="Protein kinase-like (PK-like)"/>
    <property type="match status" value="1"/>
</dbReference>
<dbReference type="PANTHER" id="PTHR45832:SF22">
    <property type="entry name" value="SERINE_THREONINE-PROTEIN KINASE SAMKA-RELATED"/>
    <property type="match status" value="1"/>
</dbReference>
<comment type="caution">
    <text evidence="5">The sequence shown here is derived from an EMBL/GenBank/DDBJ whole genome shotgun (WGS) entry which is preliminary data.</text>
</comment>